<reference evidence="2 3" key="1">
    <citation type="submission" date="2016-05" db="EMBL/GenBank/DDBJ databases">
        <title>A degradative enzymes factory behind the ericoid mycorrhizal symbiosis.</title>
        <authorList>
            <consortium name="DOE Joint Genome Institute"/>
            <person name="Martino E."/>
            <person name="Morin E."/>
            <person name="Grelet G."/>
            <person name="Kuo A."/>
            <person name="Kohler A."/>
            <person name="Daghino S."/>
            <person name="Barry K."/>
            <person name="Choi C."/>
            <person name="Cichocki N."/>
            <person name="Clum A."/>
            <person name="Copeland A."/>
            <person name="Hainaut M."/>
            <person name="Haridas S."/>
            <person name="Labutti K."/>
            <person name="Lindquist E."/>
            <person name="Lipzen A."/>
            <person name="Khouja H.-R."/>
            <person name="Murat C."/>
            <person name="Ohm R."/>
            <person name="Olson A."/>
            <person name="Spatafora J."/>
            <person name="Veneault-Fourrey C."/>
            <person name="Henrissat B."/>
            <person name="Grigoriev I."/>
            <person name="Martin F."/>
            <person name="Perotto S."/>
        </authorList>
    </citation>
    <scope>NUCLEOTIDE SEQUENCE [LARGE SCALE GENOMIC DNA]</scope>
    <source>
        <strain evidence="2 3">UAMH 7357</strain>
    </source>
</reference>
<name>A0A2J6PVJ7_9HELO</name>
<sequence length="76" mass="8681">MENTTFDWLDSDYSLNYRTPEVPTSSSPRASPASPVAERADQPSGGHTLPLLRLSSWESEKQYDKSNLVYIHYDFQ</sequence>
<proteinExistence type="predicted"/>
<feature type="compositionally biased region" description="Low complexity" evidence="1">
    <location>
        <begin position="22"/>
        <end position="37"/>
    </location>
</feature>
<dbReference type="OrthoDB" id="4364447at2759"/>
<feature type="region of interest" description="Disordered" evidence="1">
    <location>
        <begin position="15"/>
        <end position="48"/>
    </location>
</feature>
<evidence type="ECO:0000256" key="1">
    <source>
        <dbReference type="SAM" id="MobiDB-lite"/>
    </source>
</evidence>
<dbReference type="EMBL" id="KZ613496">
    <property type="protein sequence ID" value="PMD18043.1"/>
    <property type="molecule type" value="Genomic_DNA"/>
</dbReference>
<keyword evidence="3" id="KW-1185">Reference proteome</keyword>
<protein>
    <submittedName>
        <fullName evidence="2">Uncharacterized protein</fullName>
    </submittedName>
</protein>
<gene>
    <name evidence="2" type="ORF">NA56DRAFT_257250</name>
</gene>
<evidence type="ECO:0000313" key="2">
    <source>
        <dbReference type="EMBL" id="PMD18043.1"/>
    </source>
</evidence>
<evidence type="ECO:0000313" key="3">
    <source>
        <dbReference type="Proteomes" id="UP000235672"/>
    </source>
</evidence>
<dbReference type="AlphaFoldDB" id="A0A2J6PVJ7"/>
<organism evidence="2 3">
    <name type="scientific">Hyaloscypha hepaticicola</name>
    <dbReference type="NCBI Taxonomy" id="2082293"/>
    <lineage>
        <taxon>Eukaryota</taxon>
        <taxon>Fungi</taxon>
        <taxon>Dikarya</taxon>
        <taxon>Ascomycota</taxon>
        <taxon>Pezizomycotina</taxon>
        <taxon>Leotiomycetes</taxon>
        <taxon>Helotiales</taxon>
        <taxon>Hyaloscyphaceae</taxon>
        <taxon>Hyaloscypha</taxon>
    </lineage>
</organism>
<accession>A0A2J6PVJ7</accession>
<dbReference type="Proteomes" id="UP000235672">
    <property type="component" value="Unassembled WGS sequence"/>
</dbReference>